<feature type="transmembrane region" description="Helical" evidence="1">
    <location>
        <begin position="12"/>
        <end position="32"/>
    </location>
</feature>
<sequence>MEPIARSFTDNSWVFIVLLSIIVLLGVSRIMFQRNYASLGTLTIFQENQENFLPFAFMTNTMLITLIGLVFYPFTNLNWHIIDWPPVFNLFGVVFLWLFIKFIVNTLLIYLLGLDEYYKDIIKAKIYFRLFGVFALLVSVMFLYYSDVDQQIMFYVSLGIIVIMNLFEYIFQLRKNGLNGLYGSYYFILYLCMLEILPILYVINHWNG</sequence>
<comment type="caution">
    <text evidence="2">The sequence shown here is derived from an EMBL/GenBank/DDBJ whole genome shotgun (WGS) entry which is preliminary data.</text>
</comment>
<dbReference type="AlphaFoldDB" id="A0A9X4MVI5"/>
<reference evidence="2" key="1">
    <citation type="submission" date="2022-07" db="EMBL/GenBank/DDBJ databases">
        <title>Description and genome-wide analysis of Profundicola chukchiensis gen. nov., sp. nov., marine bacteria isolated from bottom sediments of the Chukchi Sea.</title>
        <authorList>
            <person name="Romanenko L."/>
            <person name="Otstavnykh N."/>
            <person name="Kurilenko V."/>
            <person name="Eremeev V."/>
            <person name="Velansky P."/>
            <person name="Mikhailov V."/>
            <person name="Isaeva M."/>
        </authorList>
    </citation>
    <scope>NUCLEOTIDE SEQUENCE</scope>
    <source>
        <strain evidence="2">KMM 9713</strain>
    </source>
</reference>
<evidence type="ECO:0000313" key="3">
    <source>
        <dbReference type="Proteomes" id="UP001152599"/>
    </source>
</evidence>
<evidence type="ECO:0000256" key="1">
    <source>
        <dbReference type="SAM" id="Phobius"/>
    </source>
</evidence>
<feature type="transmembrane region" description="Helical" evidence="1">
    <location>
        <begin position="126"/>
        <end position="146"/>
    </location>
</feature>
<protein>
    <submittedName>
        <fullName evidence="2">DUF4271 domain-containing protein</fullName>
    </submittedName>
</protein>
<feature type="transmembrane region" description="Helical" evidence="1">
    <location>
        <begin position="152"/>
        <end position="171"/>
    </location>
</feature>
<organism evidence="2 3">
    <name type="scientific">Profundicola chukchiensis</name>
    <dbReference type="NCBI Taxonomy" id="2961959"/>
    <lineage>
        <taxon>Bacteria</taxon>
        <taxon>Pseudomonadati</taxon>
        <taxon>Bacteroidota</taxon>
        <taxon>Flavobacteriia</taxon>
        <taxon>Flavobacteriales</taxon>
        <taxon>Weeksellaceae</taxon>
        <taxon>Profundicola</taxon>
    </lineage>
</organism>
<feature type="transmembrane region" description="Helical" evidence="1">
    <location>
        <begin position="52"/>
        <end position="74"/>
    </location>
</feature>
<dbReference type="EMBL" id="JANCMU010000001">
    <property type="protein sequence ID" value="MDG4945666.1"/>
    <property type="molecule type" value="Genomic_DNA"/>
</dbReference>
<feature type="transmembrane region" description="Helical" evidence="1">
    <location>
        <begin position="183"/>
        <end position="203"/>
    </location>
</feature>
<name>A0A9X4MVI5_9FLAO</name>
<evidence type="ECO:0000313" key="2">
    <source>
        <dbReference type="EMBL" id="MDG4945666.1"/>
    </source>
</evidence>
<dbReference type="Pfam" id="PF14093">
    <property type="entry name" value="DUF4271"/>
    <property type="match status" value="1"/>
</dbReference>
<keyword evidence="1" id="KW-0472">Membrane</keyword>
<dbReference type="InterPro" id="IPR025367">
    <property type="entry name" value="DUF4271"/>
</dbReference>
<gene>
    <name evidence="2" type="ORF">NMK71_04500</name>
</gene>
<keyword evidence="1" id="KW-0812">Transmembrane</keyword>
<keyword evidence="3" id="KW-1185">Reference proteome</keyword>
<proteinExistence type="predicted"/>
<keyword evidence="1" id="KW-1133">Transmembrane helix</keyword>
<accession>A0A9X4MVI5</accession>
<dbReference type="RefSeq" id="WP_304420229.1">
    <property type="nucleotide sequence ID" value="NZ_JANCMU010000001.1"/>
</dbReference>
<feature type="transmembrane region" description="Helical" evidence="1">
    <location>
        <begin position="94"/>
        <end position="114"/>
    </location>
</feature>
<dbReference type="Proteomes" id="UP001152599">
    <property type="component" value="Unassembled WGS sequence"/>
</dbReference>